<dbReference type="SUPFAM" id="SSF51445">
    <property type="entry name" value="(Trans)glycosidases"/>
    <property type="match status" value="1"/>
</dbReference>
<dbReference type="InterPro" id="IPR011051">
    <property type="entry name" value="RmlC_Cupin_sf"/>
</dbReference>
<dbReference type="InterPro" id="IPR013096">
    <property type="entry name" value="Cupin_2"/>
</dbReference>
<accession>A0A426DCW7</accession>
<keyword evidence="2" id="KW-0378">Hydrolase</keyword>
<evidence type="ECO:0000256" key="4">
    <source>
        <dbReference type="ARBA" id="ARBA00023125"/>
    </source>
</evidence>
<name>A0A426DCW7_9FIRM</name>
<gene>
    <name evidence="10" type="ORF">EBB54_03570</name>
</gene>
<dbReference type="RefSeq" id="WP_125126376.1">
    <property type="nucleotide sequence ID" value="NZ_RHJS01000002.1"/>
</dbReference>
<dbReference type="Gene3D" id="2.60.120.10">
    <property type="entry name" value="Jelly Rolls"/>
    <property type="match status" value="1"/>
</dbReference>
<evidence type="ECO:0000256" key="2">
    <source>
        <dbReference type="ARBA" id="ARBA00022801"/>
    </source>
</evidence>
<evidence type="ECO:0000256" key="5">
    <source>
        <dbReference type="ARBA" id="ARBA00023163"/>
    </source>
</evidence>
<dbReference type="InterPro" id="IPR009057">
    <property type="entry name" value="Homeodomain-like_sf"/>
</dbReference>
<evidence type="ECO:0000256" key="3">
    <source>
        <dbReference type="ARBA" id="ARBA00023015"/>
    </source>
</evidence>
<dbReference type="GO" id="GO:0004553">
    <property type="term" value="F:hydrolase activity, hydrolyzing O-glycosyl compounds"/>
    <property type="evidence" value="ECO:0007669"/>
    <property type="project" value="InterPro"/>
</dbReference>
<dbReference type="GO" id="GO:0003700">
    <property type="term" value="F:DNA-binding transcription factor activity"/>
    <property type="evidence" value="ECO:0007669"/>
    <property type="project" value="InterPro"/>
</dbReference>
<sequence length="809" mass="94574">MRYEIIRCQFSTKKEQGMHLHQDIEILYVLDGSLAIEYEEEAYFLGTDQFMLINSNVRHGYHAVPDCGENPGSGKADEILLGSLLIDNKVLTEMFGGEQQFFWCNSAQEQSESYEKMRYFIRQVFNYYQTTEGQGIALKNSVYYQLIYLITTDFIVKKGMRKFESLRGIRDERMNEILSYLMMNYREPITLKELADRLFLSHTYLSKYIKNNFGMSFLKLLNNIRLDHAVSDLLYTDKTILKIAMDSGFPNQAGLNHAFRECYHTTPAEYREQMAEKLDRGEQEDSSQVREKVEQYLTSNLVRTSEAADSIVQEMEIDTTQKEEIKRSWCRIINVGAASDLLRFDVREQLRYIKEQLHFEYVRFWDILTDEVMIELKEKNSRYNFKLIDQIFDFLMEIGVKPHVELGFKGKDFFVEKVGLKMLSQNMENQIMLLEKNRVLLEELIRHLTKRYGISTVEQWYFELEQNAVVQKRVPIGHYFEAFDAIAEIFRNYVPNVKLGGAGFCMNYVGEELPGIIAEWAKRKHHPDFISIYSYPYLVKEHLLDAGRNPYAPDEDYLYHQIRAAKQVIREAGFEIPEFFVTEWSSTLSNRNCLNDGCFKSAYIMKNLIQNYNEADAIAYWVATDIFAERIDTDHLLFGGCGLLSRDGIRKPAFFAFSHLNHMEHYFLGKSRNAIVSGDGKGLFYICCHNYKHFNFRYYSQDENQIEVEQQPRLFTDHEAIQMSFKLHPVNNGIYQVKVYSVNQENGNVQDAWRKLAYFNALSVIEIQYLQTACQPALTIHKAEAYDHTLVVETRLAAQEIQGIVIAEL</sequence>
<keyword evidence="6" id="KW-0326">Glycosidase</keyword>
<comment type="similarity">
    <text evidence="1">Belongs to the glycosyl hydrolase 39 family.</text>
</comment>
<evidence type="ECO:0000313" key="11">
    <source>
        <dbReference type="Proteomes" id="UP000274920"/>
    </source>
</evidence>
<dbReference type="Pfam" id="PF07883">
    <property type="entry name" value="Cupin_2"/>
    <property type="match status" value="1"/>
</dbReference>
<evidence type="ECO:0000256" key="7">
    <source>
        <dbReference type="PIRSR" id="PIRSR600514-1"/>
    </source>
</evidence>
<dbReference type="InterPro" id="IPR017853">
    <property type="entry name" value="GH"/>
</dbReference>
<dbReference type="Proteomes" id="UP000274920">
    <property type="component" value="Unassembled WGS sequence"/>
</dbReference>
<dbReference type="SUPFAM" id="SSF46689">
    <property type="entry name" value="Homeodomain-like"/>
    <property type="match status" value="2"/>
</dbReference>
<dbReference type="PANTHER" id="PTHR43280">
    <property type="entry name" value="ARAC-FAMILY TRANSCRIPTIONAL REGULATOR"/>
    <property type="match status" value="1"/>
</dbReference>
<evidence type="ECO:0000256" key="1">
    <source>
        <dbReference type="ARBA" id="ARBA00008875"/>
    </source>
</evidence>
<dbReference type="Gene3D" id="3.20.20.80">
    <property type="entry name" value="Glycosidases"/>
    <property type="match status" value="1"/>
</dbReference>
<dbReference type="PRINTS" id="PR00745">
    <property type="entry name" value="GLHYDRLASE39"/>
</dbReference>
<evidence type="ECO:0000313" key="10">
    <source>
        <dbReference type="EMBL" id="RRK30561.1"/>
    </source>
</evidence>
<evidence type="ECO:0000259" key="9">
    <source>
        <dbReference type="PROSITE" id="PS01124"/>
    </source>
</evidence>
<dbReference type="AlphaFoldDB" id="A0A426DCW7"/>
<evidence type="ECO:0000256" key="6">
    <source>
        <dbReference type="ARBA" id="ARBA00023295"/>
    </source>
</evidence>
<keyword evidence="5" id="KW-0804">Transcription</keyword>
<reference evidence="10" key="1">
    <citation type="submission" date="2018-10" db="EMBL/GenBank/DDBJ databases">
        <title>Schaedlerella arabinophila gen. nov. sp. nov., isolated from the mouse intestinal tract and comparative analysis with the genome of the closely related altered Schaedler flora strain ASF502.</title>
        <authorList>
            <person name="Miyake S."/>
            <person name="Soh M."/>
            <person name="Seedorf H."/>
        </authorList>
    </citation>
    <scope>NUCLEOTIDE SEQUENCE [LARGE SCALE GENOMIC DNA]</scope>
    <source>
        <strain evidence="10">DSM 106076</strain>
    </source>
</reference>
<keyword evidence="3" id="KW-0805">Transcription regulation</keyword>
<keyword evidence="4" id="KW-0238">DNA-binding</keyword>
<comment type="caution">
    <text evidence="10">The sequence shown here is derived from an EMBL/GenBank/DDBJ whole genome shotgun (WGS) entry which is preliminary data.</text>
</comment>
<organism evidence="10 11">
    <name type="scientific">Schaedlerella arabinosiphila</name>
    <dbReference type="NCBI Taxonomy" id="2044587"/>
    <lineage>
        <taxon>Bacteria</taxon>
        <taxon>Bacillati</taxon>
        <taxon>Bacillota</taxon>
        <taxon>Clostridia</taxon>
        <taxon>Lachnospirales</taxon>
        <taxon>Lachnospiraceae</taxon>
        <taxon>Schaedlerella</taxon>
    </lineage>
</organism>
<dbReference type="InterPro" id="IPR018060">
    <property type="entry name" value="HTH_AraC"/>
</dbReference>
<proteinExistence type="inferred from homology"/>
<dbReference type="InterPro" id="IPR049166">
    <property type="entry name" value="GH39_cat"/>
</dbReference>
<evidence type="ECO:0000256" key="8">
    <source>
        <dbReference type="SAM" id="Coils"/>
    </source>
</evidence>
<dbReference type="SMART" id="SM00342">
    <property type="entry name" value="HTH_ARAC"/>
    <property type="match status" value="1"/>
</dbReference>
<dbReference type="CDD" id="cd02209">
    <property type="entry name" value="cupin_XRE_C"/>
    <property type="match status" value="1"/>
</dbReference>
<feature type="active site" description="Proton donor" evidence="7">
    <location>
        <position position="465"/>
    </location>
</feature>
<dbReference type="EMBL" id="RHJS01000002">
    <property type="protein sequence ID" value="RRK30561.1"/>
    <property type="molecule type" value="Genomic_DNA"/>
</dbReference>
<dbReference type="Gene3D" id="1.10.10.60">
    <property type="entry name" value="Homeodomain-like"/>
    <property type="match status" value="2"/>
</dbReference>
<dbReference type="PANTHER" id="PTHR43280:SF2">
    <property type="entry name" value="HTH-TYPE TRANSCRIPTIONAL REGULATOR EXSA"/>
    <property type="match status" value="1"/>
</dbReference>
<feature type="coiled-coil region" evidence="8">
    <location>
        <begin position="424"/>
        <end position="451"/>
    </location>
</feature>
<dbReference type="GO" id="GO:0043565">
    <property type="term" value="F:sequence-specific DNA binding"/>
    <property type="evidence" value="ECO:0007669"/>
    <property type="project" value="InterPro"/>
</dbReference>
<dbReference type="PROSITE" id="PS01124">
    <property type="entry name" value="HTH_ARAC_FAMILY_2"/>
    <property type="match status" value="1"/>
</dbReference>
<dbReference type="SUPFAM" id="SSF51182">
    <property type="entry name" value="RmlC-like cupins"/>
    <property type="match status" value="1"/>
</dbReference>
<dbReference type="Pfam" id="PF01229">
    <property type="entry name" value="Glyco_hydro_39"/>
    <property type="match status" value="1"/>
</dbReference>
<dbReference type="InterPro" id="IPR000514">
    <property type="entry name" value="Glyco_hydro_39"/>
</dbReference>
<dbReference type="Gene3D" id="2.60.40.1500">
    <property type="entry name" value="Glycosyl hydrolase domain, family 39"/>
    <property type="match status" value="1"/>
</dbReference>
<keyword evidence="11" id="KW-1185">Reference proteome</keyword>
<keyword evidence="8" id="KW-0175">Coiled coil</keyword>
<feature type="domain" description="HTH araC/xylS-type" evidence="9">
    <location>
        <begin position="175"/>
        <end position="273"/>
    </location>
</feature>
<dbReference type="InterPro" id="IPR014710">
    <property type="entry name" value="RmlC-like_jellyroll"/>
</dbReference>
<dbReference type="GO" id="GO:0005975">
    <property type="term" value="P:carbohydrate metabolic process"/>
    <property type="evidence" value="ECO:0007669"/>
    <property type="project" value="InterPro"/>
</dbReference>
<dbReference type="Pfam" id="PF12833">
    <property type="entry name" value="HTH_18"/>
    <property type="match status" value="1"/>
</dbReference>
<protein>
    <submittedName>
        <fullName evidence="10">Helix-turn-helix domain-containing protein</fullName>
    </submittedName>
</protein>